<dbReference type="Gene3D" id="3.30.70.270">
    <property type="match status" value="1"/>
</dbReference>
<keyword evidence="6" id="KW-1185">Reference proteome</keyword>
<dbReference type="InterPro" id="IPR035919">
    <property type="entry name" value="EAL_sf"/>
</dbReference>
<comment type="caution">
    <text evidence="5">The sequence shown here is derived from an EMBL/GenBank/DDBJ whole genome shotgun (WGS) entry which is preliminary data.</text>
</comment>
<dbReference type="InterPro" id="IPR029787">
    <property type="entry name" value="Nucleotide_cyclase"/>
</dbReference>
<dbReference type="PANTHER" id="PTHR33121:SF23">
    <property type="entry name" value="CYCLIC DI-GMP PHOSPHODIESTERASE PDEB"/>
    <property type="match status" value="1"/>
</dbReference>
<dbReference type="InterPro" id="IPR043128">
    <property type="entry name" value="Rev_trsase/Diguanyl_cyclase"/>
</dbReference>
<dbReference type="SMART" id="SM00267">
    <property type="entry name" value="GGDEF"/>
    <property type="match status" value="1"/>
</dbReference>
<dbReference type="Proteomes" id="UP000235162">
    <property type="component" value="Unassembled WGS sequence"/>
</dbReference>
<dbReference type="Pfam" id="PF00990">
    <property type="entry name" value="GGDEF"/>
    <property type="match status" value="1"/>
</dbReference>
<dbReference type="NCBIfam" id="TIGR00254">
    <property type="entry name" value="GGDEF"/>
    <property type="match status" value="1"/>
</dbReference>
<feature type="region of interest" description="Disordered" evidence="2">
    <location>
        <begin position="734"/>
        <end position="754"/>
    </location>
</feature>
<dbReference type="SUPFAM" id="SSF55073">
    <property type="entry name" value="Nucleotide cyclase"/>
    <property type="match status" value="1"/>
</dbReference>
<evidence type="ECO:0000259" key="4">
    <source>
        <dbReference type="PROSITE" id="PS50887"/>
    </source>
</evidence>
<reference evidence="5 6" key="1">
    <citation type="submission" date="2018-01" db="EMBL/GenBank/DDBJ databases">
        <title>The draft genome sequence of Halioglobus japonicus S1-36.</title>
        <authorList>
            <person name="Du Z.-J."/>
            <person name="Shi M.-J."/>
        </authorList>
    </citation>
    <scope>NUCLEOTIDE SEQUENCE [LARGE SCALE GENOMIC DNA]</scope>
    <source>
        <strain evidence="5 6">S1-36</strain>
    </source>
</reference>
<evidence type="ECO:0000313" key="5">
    <source>
        <dbReference type="EMBL" id="PLW86471.1"/>
    </source>
</evidence>
<sequence length="1295" mass="144178">MPGAPEQPPSLHAMLELETSARLAGQLAVLDRSEFTLAQVQLIQGATTGDKVRVKPGIEATLYYNPDEPDEKVTIQVSAIDGKNLTLRLLETGHRDTILRLLARQEQKSLSDAEHELKGSSAEHTRLLRELRTRSMLRVSELFKHFLHDLVPHLVEKSAQAGNRNDQGHPLYDGANKIRHEMERLSQITLDTVAGYFNELCPPEGGRSFTQGGTPADQLDLVDLNDYEHDLAINRMVAMGEEQHALPLEALILRTAKLISADPLQVRLPIHPRQLSQAFQIGISSLELPPEAAGASYDYFARKVIRKLDEPYQHLNSFLEEHGIGGGLEERIRTKGSLLRPPTTGTTTRNPRSGPPAAVESHASSDGQGEQAHTAAAPQTTPGSIDPSALSMYQSIIDALNLRRGLGVQQAAPDNWGAPVDGTANTNPLADARAVASALGSIQRDTAVQAALREATSLREFLADHREQLGDLQGTGGLSADSLNQLDLVDNLFGTIHAELNVNDELKPALSNLQIPLAKLALLDQTFFADRGHVARDMVDKLSSLATSANFPNRVLEERINHVVDEIVKDYDQDDAVFSRALSKIDRLLDQQQRAIARNVERVVRTQEGQEKLHQARRAVSDVINERIRPPAAPRVLLDLVESGYRDLLVLTHVKEGPDSQVWSDQVNSLDLLVSWLAQLQDGDADRDVGMQRGMEAETLLDMVGQQITSALPTNVAHESVLEELRDILTNNQSVESAEVDATPTSEDKDTEALHSKVRELPRLRRWVRRVEQLQPDSWLSYRDAQGQRHRMRLAWISEEKDRFIFVDERGHKTADLNAVQLARKLSRGAQTPTPSDDMSVVDKSIYRTLEQAQKTLSFARNHDSLTQLVNRDTFVNQLERALNHARRKQTQHALLYINVDQFDLVNQVYDQVSGDQVLLEFSKLLAQLHGKKCSSARLEGDEFALLLLDRSAEQAAQLGEKIRSDIEQASLDIEGEKVSFTVSIGVAPILEHSQAAAELLESARVAMHHAKEQGRNRVEMYHEDQAQATTYQNEKDRSREDLEQALATDRFVLRAQPIVQSAVDGDTPQRRHYELLLALRNKDGSITSPEEFIQSAEQYGFMTLVDRWVIREAFSWISQLMDDQKEVPHLAINLSGVSVTDDDFMEYLLEQISEFGVGTSLICFEITETGTISNLVKAADFVQAFRNIGCKFSIDDFGTGLASHNYLRELPVDYVKIDGTFISNIHHSRADYAMARSINDLAHFLGQETIAESVENDEIIAKLKEIGVDYLQGWGVGKPKPLSEITAELSTIAR</sequence>
<feature type="coiled-coil region" evidence="1">
    <location>
        <begin position="103"/>
        <end position="130"/>
    </location>
</feature>
<feature type="compositionally biased region" description="Low complexity" evidence="2">
    <location>
        <begin position="371"/>
        <end position="382"/>
    </location>
</feature>
<feature type="domain" description="GGDEF" evidence="4">
    <location>
        <begin position="891"/>
        <end position="1024"/>
    </location>
</feature>
<dbReference type="EMBL" id="PKUR01000002">
    <property type="protein sequence ID" value="PLW86471.1"/>
    <property type="molecule type" value="Genomic_DNA"/>
</dbReference>
<dbReference type="RefSeq" id="WP_084199073.1">
    <property type="nucleotide sequence ID" value="NZ_BMYL01000002.1"/>
</dbReference>
<feature type="domain" description="EAL" evidence="3">
    <location>
        <begin position="1036"/>
        <end position="1294"/>
    </location>
</feature>
<evidence type="ECO:0000313" key="6">
    <source>
        <dbReference type="Proteomes" id="UP000235162"/>
    </source>
</evidence>
<organism evidence="5 6">
    <name type="scientific">Halioglobus japonicus</name>
    <dbReference type="NCBI Taxonomy" id="930805"/>
    <lineage>
        <taxon>Bacteria</taxon>
        <taxon>Pseudomonadati</taxon>
        <taxon>Pseudomonadota</taxon>
        <taxon>Gammaproteobacteria</taxon>
        <taxon>Cellvibrionales</taxon>
        <taxon>Halieaceae</taxon>
        <taxon>Halioglobus</taxon>
    </lineage>
</organism>
<protein>
    <submittedName>
        <fullName evidence="5">DUF1631 domain-containing protein</fullName>
    </submittedName>
</protein>
<dbReference type="SUPFAM" id="SSF141868">
    <property type="entry name" value="EAL domain-like"/>
    <property type="match status" value="1"/>
</dbReference>
<dbReference type="InterPro" id="IPR001633">
    <property type="entry name" value="EAL_dom"/>
</dbReference>
<evidence type="ECO:0000256" key="2">
    <source>
        <dbReference type="SAM" id="MobiDB-lite"/>
    </source>
</evidence>
<gene>
    <name evidence="5" type="ORF">C0029_08660</name>
</gene>
<dbReference type="Pfam" id="PF07793">
    <property type="entry name" value="DUF1631"/>
    <property type="match status" value="1"/>
</dbReference>
<evidence type="ECO:0000256" key="1">
    <source>
        <dbReference type="SAM" id="Coils"/>
    </source>
</evidence>
<feature type="compositionally biased region" description="Low complexity" evidence="2">
    <location>
        <begin position="336"/>
        <end position="356"/>
    </location>
</feature>
<dbReference type="PANTHER" id="PTHR33121">
    <property type="entry name" value="CYCLIC DI-GMP PHOSPHODIESTERASE PDEF"/>
    <property type="match status" value="1"/>
</dbReference>
<dbReference type="CDD" id="cd01949">
    <property type="entry name" value="GGDEF"/>
    <property type="match status" value="1"/>
</dbReference>
<dbReference type="SMART" id="SM00052">
    <property type="entry name" value="EAL"/>
    <property type="match status" value="1"/>
</dbReference>
<dbReference type="GO" id="GO:0071111">
    <property type="term" value="F:cyclic-guanylate-specific phosphodiesterase activity"/>
    <property type="evidence" value="ECO:0007669"/>
    <property type="project" value="InterPro"/>
</dbReference>
<dbReference type="InterPro" id="IPR000160">
    <property type="entry name" value="GGDEF_dom"/>
</dbReference>
<feature type="region of interest" description="Disordered" evidence="2">
    <location>
        <begin position="332"/>
        <end position="387"/>
    </location>
</feature>
<dbReference type="InterPro" id="IPR050706">
    <property type="entry name" value="Cyclic-di-GMP_PDE-like"/>
</dbReference>
<keyword evidence="1" id="KW-0175">Coiled coil</keyword>
<proteinExistence type="predicted"/>
<dbReference type="PROSITE" id="PS50887">
    <property type="entry name" value="GGDEF"/>
    <property type="match status" value="1"/>
</dbReference>
<dbReference type="Pfam" id="PF00563">
    <property type="entry name" value="EAL"/>
    <property type="match status" value="1"/>
</dbReference>
<dbReference type="InterPro" id="IPR012434">
    <property type="entry name" value="DUF1631"/>
</dbReference>
<dbReference type="PROSITE" id="PS50883">
    <property type="entry name" value="EAL"/>
    <property type="match status" value="1"/>
</dbReference>
<accession>A0AAP8MEP9</accession>
<name>A0AAP8MEP9_9GAMM</name>
<dbReference type="CDD" id="cd01948">
    <property type="entry name" value="EAL"/>
    <property type="match status" value="1"/>
</dbReference>
<dbReference type="Gene3D" id="3.20.20.450">
    <property type="entry name" value="EAL domain"/>
    <property type="match status" value="1"/>
</dbReference>
<evidence type="ECO:0000259" key="3">
    <source>
        <dbReference type="PROSITE" id="PS50883"/>
    </source>
</evidence>